<accession>A0A174P9W8</accession>
<reference evidence="1 2" key="1">
    <citation type="submission" date="2015-09" db="EMBL/GenBank/DDBJ databases">
        <authorList>
            <consortium name="Pathogen Informatics"/>
        </authorList>
    </citation>
    <scope>NUCLEOTIDE SEQUENCE [LARGE SCALE GENOMIC DNA]</scope>
    <source>
        <strain evidence="1 2">2789STDY5834945</strain>
    </source>
</reference>
<dbReference type="EMBL" id="CZBI01000001">
    <property type="protein sequence ID" value="CUP54899.1"/>
    <property type="molecule type" value="Genomic_DNA"/>
</dbReference>
<protein>
    <submittedName>
        <fullName evidence="1">Uncharacterized protein</fullName>
    </submittedName>
</protein>
<evidence type="ECO:0000313" key="2">
    <source>
        <dbReference type="Proteomes" id="UP000095541"/>
    </source>
</evidence>
<organism evidence="1 2">
    <name type="scientific">Bacteroides thetaiotaomicron</name>
    <dbReference type="NCBI Taxonomy" id="818"/>
    <lineage>
        <taxon>Bacteria</taxon>
        <taxon>Pseudomonadati</taxon>
        <taxon>Bacteroidota</taxon>
        <taxon>Bacteroidia</taxon>
        <taxon>Bacteroidales</taxon>
        <taxon>Bacteroidaceae</taxon>
        <taxon>Bacteroides</taxon>
    </lineage>
</organism>
<dbReference type="AlphaFoldDB" id="A0A174P9W8"/>
<evidence type="ECO:0000313" key="1">
    <source>
        <dbReference type="EMBL" id="CUP54899.1"/>
    </source>
</evidence>
<gene>
    <name evidence="1" type="ORF">ERS852557_00975</name>
</gene>
<proteinExistence type="predicted"/>
<dbReference type="Proteomes" id="UP000095541">
    <property type="component" value="Unassembled WGS sequence"/>
</dbReference>
<name>A0A174P9W8_BACT4</name>
<sequence length="67" mass="7567">MPICSLYSLFIYKVFLIPVFTNIQAGVVPPQKSIKKNGYATQISFITKFCFLQYSNGVIPVTFLNTL</sequence>